<dbReference type="Proteomes" id="UP000032049">
    <property type="component" value="Unassembled WGS sequence"/>
</dbReference>
<keyword evidence="11" id="KW-1185">Reference proteome</keyword>
<evidence type="ECO:0000256" key="8">
    <source>
        <dbReference type="ARBA" id="ARBA00023204"/>
    </source>
</evidence>
<dbReference type="GO" id="GO:0016705">
    <property type="term" value="F:oxidoreductase activity, acting on paired donors, with incorporation or reduction of molecular oxygen"/>
    <property type="evidence" value="ECO:0007669"/>
    <property type="project" value="UniProtKB-ARBA"/>
</dbReference>
<dbReference type="InterPro" id="IPR005123">
    <property type="entry name" value="Oxoglu/Fe-dep_dioxygenase_dom"/>
</dbReference>
<dbReference type="GO" id="GO:0016787">
    <property type="term" value="F:hydrolase activity"/>
    <property type="evidence" value="ECO:0007669"/>
    <property type="project" value="UniProtKB-ARBA"/>
</dbReference>
<dbReference type="FunFam" id="2.60.120.590:FF:000004">
    <property type="entry name" value="DNA oxidative demethylase ALKBH2"/>
    <property type="match status" value="1"/>
</dbReference>
<evidence type="ECO:0000256" key="6">
    <source>
        <dbReference type="ARBA" id="ARBA00023002"/>
    </source>
</evidence>
<organism evidence="10 11">
    <name type="scientific">Pedobacter lusitanus</name>
    <dbReference type="NCBI Taxonomy" id="1503925"/>
    <lineage>
        <taxon>Bacteria</taxon>
        <taxon>Pseudomonadati</taxon>
        <taxon>Bacteroidota</taxon>
        <taxon>Sphingobacteriia</taxon>
        <taxon>Sphingobacteriales</taxon>
        <taxon>Sphingobacteriaceae</taxon>
        <taxon>Pedobacter</taxon>
    </lineage>
</organism>
<accession>A0A0D0GPY6</accession>
<dbReference type="SUPFAM" id="SSF51197">
    <property type="entry name" value="Clavaminate synthase-like"/>
    <property type="match status" value="1"/>
</dbReference>
<dbReference type="InterPro" id="IPR037151">
    <property type="entry name" value="AlkB-like_sf"/>
</dbReference>
<reference evidence="10 11" key="1">
    <citation type="submission" date="2015-01" db="EMBL/GenBank/DDBJ databases">
        <title>Draft genome sequence of Pedobacter sp. NL19 isolated from sludge of an effluent treatment pond in an abandoned uranium mine.</title>
        <authorList>
            <person name="Santos T."/>
            <person name="Caetano T."/>
            <person name="Covas C."/>
            <person name="Cruz A."/>
            <person name="Mendo S."/>
        </authorList>
    </citation>
    <scope>NUCLEOTIDE SEQUENCE [LARGE SCALE GENOMIC DNA]</scope>
    <source>
        <strain evidence="10 11">NL19</strain>
    </source>
</reference>
<dbReference type="GO" id="GO:0006307">
    <property type="term" value="P:DNA alkylation repair"/>
    <property type="evidence" value="ECO:0007669"/>
    <property type="project" value="InterPro"/>
</dbReference>
<dbReference type="GO" id="GO:0140097">
    <property type="term" value="F:catalytic activity, acting on DNA"/>
    <property type="evidence" value="ECO:0007669"/>
    <property type="project" value="UniProtKB-ARBA"/>
</dbReference>
<protein>
    <submittedName>
        <fullName evidence="10">2OG-Fe(II) oxygenase</fullName>
    </submittedName>
</protein>
<dbReference type="InterPro" id="IPR032854">
    <property type="entry name" value="ALKBH3"/>
</dbReference>
<dbReference type="PANTHER" id="PTHR31212:SF4">
    <property type="entry name" value="ALPHA-KETOGLUTARATE-DEPENDENT DIOXYGENASE ALKB HOMOLOG 3"/>
    <property type="match status" value="1"/>
</dbReference>
<evidence type="ECO:0000313" key="10">
    <source>
        <dbReference type="EMBL" id="KIO78240.1"/>
    </source>
</evidence>
<gene>
    <name evidence="10" type="ORF">TH53_04815</name>
</gene>
<dbReference type="AlphaFoldDB" id="A0A0D0GPY6"/>
<keyword evidence="3" id="KW-0227">DNA damage</keyword>
<dbReference type="Pfam" id="PF13532">
    <property type="entry name" value="2OG-FeII_Oxy_2"/>
    <property type="match status" value="1"/>
</dbReference>
<name>A0A0D0GPY6_9SPHI</name>
<keyword evidence="7" id="KW-0408">Iron</keyword>
<evidence type="ECO:0000256" key="5">
    <source>
        <dbReference type="ARBA" id="ARBA00022964"/>
    </source>
</evidence>
<keyword evidence="8" id="KW-0234">DNA repair</keyword>
<dbReference type="OrthoDB" id="190276at2"/>
<comment type="caution">
    <text evidence="10">The sequence shown here is derived from an EMBL/GenBank/DDBJ whole genome shotgun (WGS) entry which is preliminary data.</text>
</comment>
<proteinExistence type="predicted"/>
<dbReference type="EMBL" id="JXRA01000018">
    <property type="protein sequence ID" value="KIO78240.1"/>
    <property type="molecule type" value="Genomic_DNA"/>
</dbReference>
<evidence type="ECO:0000259" key="9">
    <source>
        <dbReference type="PROSITE" id="PS51471"/>
    </source>
</evidence>
<dbReference type="GO" id="GO:0046872">
    <property type="term" value="F:metal ion binding"/>
    <property type="evidence" value="ECO:0007669"/>
    <property type="project" value="UniProtKB-KW"/>
</dbReference>
<evidence type="ECO:0000256" key="1">
    <source>
        <dbReference type="ARBA" id="ARBA00001954"/>
    </source>
</evidence>
<dbReference type="PANTHER" id="PTHR31212">
    <property type="entry name" value="ALPHA-KETOGLUTARATE-DEPENDENT DIOXYGENASE ALKB HOMOLOG 3"/>
    <property type="match status" value="1"/>
</dbReference>
<dbReference type="PROSITE" id="PS51471">
    <property type="entry name" value="FE2OG_OXY"/>
    <property type="match status" value="1"/>
</dbReference>
<evidence type="ECO:0000256" key="2">
    <source>
        <dbReference type="ARBA" id="ARBA00022723"/>
    </source>
</evidence>
<dbReference type="InterPro" id="IPR027450">
    <property type="entry name" value="AlkB-like"/>
</dbReference>
<feature type="domain" description="Fe2OG dioxygenase" evidence="9">
    <location>
        <begin position="102"/>
        <end position="200"/>
    </location>
</feature>
<keyword evidence="5" id="KW-0223">Dioxygenase</keyword>
<evidence type="ECO:0000313" key="11">
    <source>
        <dbReference type="Proteomes" id="UP000032049"/>
    </source>
</evidence>
<dbReference type="GO" id="GO:0032451">
    <property type="term" value="F:demethylase activity"/>
    <property type="evidence" value="ECO:0007669"/>
    <property type="project" value="UniProtKB-ARBA"/>
</dbReference>
<evidence type="ECO:0000256" key="3">
    <source>
        <dbReference type="ARBA" id="ARBA00022763"/>
    </source>
</evidence>
<dbReference type="RefSeq" id="WP_041878931.1">
    <property type="nucleotide sequence ID" value="NZ_CP157278.1"/>
</dbReference>
<evidence type="ECO:0000256" key="7">
    <source>
        <dbReference type="ARBA" id="ARBA00023004"/>
    </source>
</evidence>
<evidence type="ECO:0000256" key="4">
    <source>
        <dbReference type="ARBA" id="ARBA00022842"/>
    </source>
</evidence>
<sequence length="203" mass="23847">MQHLIDAAHPNLLPAHGEAVLFPDFFTPRESDIYFDYFKNDVSWKQEPVVLFGKKRMQPRLTALYGDINGEYSYSGLTMGVNDWTSPMAEIKEKLEKRFETSFNSCLFNYYRDGKDYMGWHRDNEHALGEYPLIVSVSFGSTRIFQFRDYKEKMPVISLELDHGSVLLMKRQTQEYWEHRLPKTTLPVGPRINLTFRLLLHKG</sequence>
<keyword evidence="4" id="KW-0460">Magnesium</keyword>
<comment type="cofactor">
    <cofactor evidence="1">
        <name>Fe(2+)</name>
        <dbReference type="ChEBI" id="CHEBI:29033"/>
    </cofactor>
</comment>
<keyword evidence="6" id="KW-0560">Oxidoreductase</keyword>
<dbReference type="Gene3D" id="2.60.120.590">
    <property type="entry name" value="Alpha-ketoglutarate-dependent dioxygenase AlkB-like"/>
    <property type="match status" value="1"/>
</dbReference>
<dbReference type="STRING" id="1503925.TH53_04815"/>
<keyword evidence="2" id="KW-0479">Metal-binding</keyword>
<dbReference type="GO" id="GO:0051213">
    <property type="term" value="F:dioxygenase activity"/>
    <property type="evidence" value="ECO:0007669"/>
    <property type="project" value="UniProtKB-KW"/>
</dbReference>